<dbReference type="Gene3D" id="3.30.70.2740">
    <property type="match status" value="1"/>
</dbReference>
<evidence type="ECO:0000259" key="8">
    <source>
        <dbReference type="PROSITE" id="PS51387"/>
    </source>
</evidence>
<protein>
    <recommendedName>
        <fullName evidence="7">D-lactate dehydrogenase (cytochrome)</fullName>
        <ecNumber evidence="7">1.1.2.4</ecNumber>
    </recommendedName>
</protein>
<dbReference type="InterPro" id="IPR016169">
    <property type="entry name" value="FAD-bd_PCMH_sub2"/>
</dbReference>
<dbReference type="InterPro" id="IPR006094">
    <property type="entry name" value="Oxid_FAD_bind_N"/>
</dbReference>
<evidence type="ECO:0000313" key="9">
    <source>
        <dbReference type="EMBL" id="CAA9440525.1"/>
    </source>
</evidence>
<dbReference type="GO" id="GO:0004458">
    <property type="term" value="F:D-lactate dehydrogenase (cytochrome) activity"/>
    <property type="evidence" value="ECO:0007669"/>
    <property type="project" value="UniProtKB-EC"/>
</dbReference>
<dbReference type="AlphaFoldDB" id="A0A6J4QFQ5"/>
<dbReference type="Pfam" id="PF02913">
    <property type="entry name" value="FAD-oxidase_C"/>
    <property type="match status" value="1"/>
</dbReference>
<keyword evidence="3" id="KW-0285">Flavoprotein</keyword>
<dbReference type="Gene3D" id="1.10.45.10">
    <property type="entry name" value="Vanillyl-alcohol Oxidase, Chain A, domain 4"/>
    <property type="match status" value="1"/>
</dbReference>
<dbReference type="GO" id="GO:1903457">
    <property type="term" value="P:lactate catabolic process"/>
    <property type="evidence" value="ECO:0007669"/>
    <property type="project" value="TreeGrafter"/>
</dbReference>
<dbReference type="InterPro" id="IPR016166">
    <property type="entry name" value="FAD-bd_PCMH"/>
</dbReference>
<dbReference type="InterPro" id="IPR004113">
    <property type="entry name" value="FAD-bd_oxidored_4_C"/>
</dbReference>
<proteinExistence type="inferred from homology"/>
<dbReference type="PROSITE" id="PS51387">
    <property type="entry name" value="FAD_PCMH"/>
    <property type="match status" value="1"/>
</dbReference>
<evidence type="ECO:0000256" key="7">
    <source>
        <dbReference type="ARBA" id="ARBA00038897"/>
    </source>
</evidence>
<dbReference type="SUPFAM" id="SSF56176">
    <property type="entry name" value="FAD-binding/transporter-associated domain-like"/>
    <property type="match status" value="1"/>
</dbReference>
<dbReference type="PANTHER" id="PTHR11748:SF111">
    <property type="entry name" value="D-LACTATE DEHYDROGENASE, MITOCHONDRIAL-RELATED"/>
    <property type="match status" value="1"/>
</dbReference>
<dbReference type="InterPro" id="IPR016171">
    <property type="entry name" value="Vanillyl_alc_oxidase_C-sub2"/>
</dbReference>
<dbReference type="GO" id="GO:0071949">
    <property type="term" value="F:FAD binding"/>
    <property type="evidence" value="ECO:0007669"/>
    <property type="project" value="InterPro"/>
</dbReference>
<reference evidence="9" key="1">
    <citation type="submission" date="2020-02" db="EMBL/GenBank/DDBJ databases">
        <authorList>
            <person name="Meier V. D."/>
        </authorList>
    </citation>
    <scope>NUCLEOTIDE SEQUENCE</scope>
    <source>
        <strain evidence="9">AVDCRST_MAG78</strain>
    </source>
</reference>
<evidence type="ECO:0000256" key="5">
    <source>
        <dbReference type="ARBA" id="ARBA00022946"/>
    </source>
</evidence>
<dbReference type="EMBL" id="CADCVB010000158">
    <property type="protein sequence ID" value="CAA9440525.1"/>
    <property type="molecule type" value="Genomic_DNA"/>
</dbReference>
<organism evidence="9">
    <name type="scientific">uncultured Rubrobacteraceae bacterium</name>
    <dbReference type="NCBI Taxonomy" id="349277"/>
    <lineage>
        <taxon>Bacteria</taxon>
        <taxon>Bacillati</taxon>
        <taxon>Actinomycetota</taxon>
        <taxon>Rubrobacteria</taxon>
        <taxon>Rubrobacterales</taxon>
        <taxon>Rubrobacteraceae</taxon>
        <taxon>environmental samples</taxon>
    </lineage>
</organism>
<keyword evidence="4" id="KW-0274">FAD</keyword>
<dbReference type="SUPFAM" id="SSF55103">
    <property type="entry name" value="FAD-linked oxidases, C-terminal domain"/>
    <property type="match status" value="1"/>
</dbReference>
<sequence length="462" mass="50421">MVNSEQTQRPWASILRDKLGDIVSTAPEDLESHGRDEGYEQEFLPECVVYARSKEDVVRSLEIAREYGVPVTPFGAGSGLEGNAIPVRSGISLDMTGMNRVLNIDPDSLYVTAEPGVLHPELNRELRPHGLFFSVDPGAEAALGGMAGTNASGANALRYGAMRDQVLELEVVLADGRVIRVGSKARKSSSGYDLKNLFIGSEGTLGVITELTVKVYPIPAHSVSLRAVFPELDSAVRAATEFAQTGLNLARLELVDEECVRAVNGYESTDYPEKPTLWMEVVGSSEAAVEEETKVAERLCREAGAEDITAAHDEEEQENLWEARHHAWYAVDDAYPEDHMISTDICVPIAGFAEAIDATRRLLEEHALSAPIIGHAGDGNYHLFFHLSPEDEDGWRRFERVMEGMTAKALELGGTCTGEHGVGLRKIKYQESEHGEALSLMQGVKQMLDPQGLLNPGKLLPD</sequence>
<evidence type="ECO:0000256" key="2">
    <source>
        <dbReference type="ARBA" id="ARBA00008000"/>
    </source>
</evidence>
<name>A0A6J4QFQ5_9ACTN</name>
<comment type="similarity">
    <text evidence="2">Belongs to the FAD-binding oxidoreductase/transferase type 4 family.</text>
</comment>
<dbReference type="Pfam" id="PF01565">
    <property type="entry name" value="FAD_binding_4"/>
    <property type="match status" value="1"/>
</dbReference>
<comment type="cofactor">
    <cofactor evidence="1">
        <name>FAD</name>
        <dbReference type="ChEBI" id="CHEBI:57692"/>
    </cofactor>
</comment>
<evidence type="ECO:0000256" key="6">
    <source>
        <dbReference type="ARBA" id="ARBA00023002"/>
    </source>
</evidence>
<evidence type="ECO:0000256" key="3">
    <source>
        <dbReference type="ARBA" id="ARBA00022630"/>
    </source>
</evidence>
<dbReference type="InterPro" id="IPR036318">
    <property type="entry name" value="FAD-bd_PCMH-like_sf"/>
</dbReference>
<keyword evidence="5" id="KW-0809">Transit peptide</keyword>
<feature type="domain" description="FAD-binding PCMH-type" evidence="8">
    <location>
        <begin position="41"/>
        <end position="218"/>
    </location>
</feature>
<evidence type="ECO:0000256" key="1">
    <source>
        <dbReference type="ARBA" id="ARBA00001974"/>
    </source>
</evidence>
<dbReference type="PANTHER" id="PTHR11748">
    <property type="entry name" value="D-LACTATE DEHYDROGENASE"/>
    <property type="match status" value="1"/>
</dbReference>
<dbReference type="EC" id="1.1.2.4" evidence="7"/>
<evidence type="ECO:0000256" key="4">
    <source>
        <dbReference type="ARBA" id="ARBA00022827"/>
    </source>
</evidence>
<dbReference type="FunFam" id="3.30.70.2740:FF:000001">
    <property type="entry name" value="D-lactate dehydrogenase mitochondrial"/>
    <property type="match status" value="1"/>
</dbReference>
<dbReference type="FunFam" id="1.10.45.10:FF:000001">
    <property type="entry name" value="D-lactate dehydrogenase mitochondrial"/>
    <property type="match status" value="1"/>
</dbReference>
<gene>
    <name evidence="9" type="ORF">AVDCRST_MAG78-2392</name>
</gene>
<dbReference type="FunFam" id="3.30.465.10:FF:000016">
    <property type="entry name" value="probable D-lactate dehydrogenase, mitochondrial"/>
    <property type="match status" value="1"/>
</dbReference>
<dbReference type="GO" id="GO:0008720">
    <property type="term" value="F:D-lactate dehydrogenase (NAD+) activity"/>
    <property type="evidence" value="ECO:0007669"/>
    <property type="project" value="TreeGrafter"/>
</dbReference>
<dbReference type="Gene3D" id="3.30.465.10">
    <property type="match status" value="1"/>
</dbReference>
<keyword evidence="6 9" id="KW-0560">Oxidoreductase</keyword>
<dbReference type="InterPro" id="IPR016164">
    <property type="entry name" value="FAD-linked_Oxase-like_C"/>
</dbReference>
<accession>A0A6J4QFQ5</accession>